<evidence type="ECO:0000256" key="3">
    <source>
        <dbReference type="ARBA" id="ARBA00022692"/>
    </source>
</evidence>
<sequence length="474" mass="53686">MHKRVSLCIVYLSYLSIAAGFDYVLWSSKSAKYVCNYGNLQDVISTASNESPLVVLRIDSFSLPAFNRYIDAYGSQSSKSLLADDMERASLRNLIHRTKPVLIPLSLIGNQSTEYRMPVLIYDVLSYEAVNNVLSEINRRYSQYLKVLSSNKAFVIEENKIRHKRVSSDLKFPEVEELNNPRTNGEWDPKYNHQSDAAAAATVALPMPVVLPPWNVTNSPVTKVPVDRCLLYLEALRFVLWKKAPEKAFSSLIVNASEGANTFDWDPSYVMCLKQNNTVGEVRFHVVIKLKNPVSTPAEEKKAFSVEGVIDFELLLSADYLHYWRLVEVTLKQDLKISKAKGDFLKNDITVKTQSSNNTKFMDVVSVYQYSYACSSTQAVFFASDDPNYAVGIGFINIQMDLGVYRNEEEKAFWFGKDVSDCVGSFSTGSWMGIISSLVMITILMFGYLMLRSVQTVDRFDDPKQKQIVINFKE</sequence>
<evidence type="ECO:0000313" key="8">
    <source>
        <dbReference type="EMBL" id="MFH4982062.1"/>
    </source>
</evidence>
<evidence type="ECO:0000256" key="5">
    <source>
        <dbReference type="ARBA" id="ARBA00023136"/>
    </source>
</evidence>
<dbReference type="PANTHER" id="PTHR12471:SF7">
    <property type="entry name" value="V-TYPE PROTON ATPASE SUBUNIT S1"/>
    <property type="match status" value="1"/>
</dbReference>
<protein>
    <recommendedName>
        <fullName evidence="7">V-type proton ATPase subunit S1/VOA1 transmembrane domain-containing protein</fullName>
    </recommendedName>
</protein>
<dbReference type="Pfam" id="PF20520">
    <property type="entry name" value="Ac45-VOA1_TM"/>
    <property type="match status" value="1"/>
</dbReference>
<dbReference type="InterPro" id="IPR046756">
    <property type="entry name" value="VAS1/VOA1_TM"/>
</dbReference>
<dbReference type="Proteomes" id="UP001608902">
    <property type="component" value="Unassembled WGS sequence"/>
</dbReference>
<comment type="subcellular location">
    <subcellularLocation>
        <location evidence="1">Membrane</location>
        <topology evidence="1">Single-pass membrane protein</topology>
    </subcellularLocation>
</comment>
<keyword evidence="3 6" id="KW-0812">Transmembrane</keyword>
<evidence type="ECO:0000313" key="9">
    <source>
        <dbReference type="Proteomes" id="UP001608902"/>
    </source>
</evidence>
<gene>
    <name evidence="8" type="ORF">AB6A40_008771</name>
</gene>
<comment type="caution">
    <text evidence="8">The sequence shown here is derived from an EMBL/GenBank/DDBJ whole genome shotgun (WGS) entry which is preliminary data.</text>
</comment>
<evidence type="ECO:0000256" key="1">
    <source>
        <dbReference type="ARBA" id="ARBA00004167"/>
    </source>
</evidence>
<dbReference type="AlphaFoldDB" id="A0ABD6ESE5"/>
<keyword evidence="4 6" id="KW-1133">Transmembrane helix</keyword>
<accession>A0ABD6ESE5</accession>
<proteinExistence type="inferred from homology"/>
<feature type="domain" description="V-type proton ATPase subunit S1/VOA1 transmembrane" evidence="7">
    <location>
        <begin position="425"/>
        <end position="462"/>
    </location>
</feature>
<keyword evidence="9" id="KW-1185">Reference proteome</keyword>
<name>A0ABD6ESE5_9BILA</name>
<reference evidence="8 9" key="1">
    <citation type="submission" date="2024-08" db="EMBL/GenBank/DDBJ databases">
        <title>Gnathostoma spinigerum genome.</title>
        <authorList>
            <person name="Gonzalez-Bertolin B."/>
            <person name="Monzon S."/>
            <person name="Zaballos A."/>
            <person name="Jimenez P."/>
            <person name="Dekumyoy P."/>
            <person name="Varona S."/>
            <person name="Cuesta I."/>
            <person name="Sumanam S."/>
            <person name="Adisakwattana P."/>
            <person name="Gasser R.B."/>
            <person name="Hernandez-Gonzalez A."/>
            <person name="Young N.D."/>
            <person name="Perteguer M.J."/>
        </authorList>
    </citation>
    <scope>NUCLEOTIDE SEQUENCE [LARGE SCALE GENOMIC DNA]</scope>
    <source>
        <strain evidence="8">AL3</strain>
        <tissue evidence="8">Liver</tissue>
    </source>
</reference>
<evidence type="ECO:0000256" key="4">
    <source>
        <dbReference type="ARBA" id="ARBA00022989"/>
    </source>
</evidence>
<evidence type="ECO:0000259" key="7">
    <source>
        <dbReference type="Pfam" id="PF20520"/>
    </source>
</evidence>
<evidence type="ECO:0000256" key="2">
    <source>
        <dbReference type="ARBA" id="ARBA00009037"/>
    </source>
</evidence>
<feature type="transmembrane region" description="Helical" evidence="6">
    <location>
        <begin position="431"/>
        <end position="451"/>
    </location>
</feature>
<evidence type="ECO:0000256" key="6">
    <source>
        <dbReference type="SAM" id="Phobius"/>
    </source>
</evidence>
<comment type="similarity">
    <text evidence="2">Belongs to the vacuolar ATPase subunit S1 family.</text>
</comment>
<dbReference type="PANTHER" id="PTHR12471">
    <property type="entry name" value="VACUOLAR ATP SYNTHASE SUBUNIT S1"/>
    <property type="match status" value="1"/>
</dbReference>
<keyword evidence="5 6" id="KW-0472">Membrane</keyword>
<dbReference type="InterPro" id="IPR008388">
    <property type="entry name" value="Ac45_acc_su"/>
</dbReference>
<organism evidence="8 9">
    <name type="scientific">Gnathostoma spinigerum</name>
    <dbReference type="NCBI Taxonomy" id="75299"/>
    <lineage>
        <taxon>Eukaryota</taxon>
        <taxon>Metazoa</taxon>
        <taxon>Ecdysozoa</taxon>
        <taxon>Nematoda</taxon>
        <taxon>Chromadorea</taxon>
        <taxon>Rhabditida</taxon>
        <taxon>Spirurina</taxon>
        <taxon>Gnathostomatomorpha</taxon>
        <taxon>Gnathostomatoidea</taxon>
        <taxon>Gnathostomatidae</taxon>
        <taxon>Gnathostoma</taxon>
    </lineage>
</organism>
<dbReference type="GO" id="GO:0016020">
    <property type="term" value="C:membrane"/>
    <property type="evidence" value="ECO:0007669"/>
    <property type="project" value="UniProtKB-SubCell"/>
</dbReference>
<dbReference type="EMBL" id="JBGFUD010008425">
    <property type="protein sequence ID" value="MFH4982062.1"/>
    <property type="molecule type" value="Genomic_DNA"/>
</dbReference>